<dbReference type="PANTHER" id="PTHR33420:SF9">
    <property type="entry name" value="MINOR FIMBRIAL SUBUNIT"/>
    <property type="match status" value="1"/>
</dbReference>
<feature type="chain" id="PRO_5042829655" evidence="1">
    <location>
        <begin position="21"/>
        <end position="174"/>
    </location>
</feature>
<dbReference type="Proteomes" id="UP001223214">
    <property type="component" value="Unassembled WGS sequence"/>
</dbReference>
<comment type="caution">
    <text evidence="3">The sequence shown here is derived from an EMBL/GenBank/DDBJ whole genome shotgun (WGS) entry which is preliminary data.</text>
</comment>
<dbReference type="InterPro" id="IPR050263">
    <property type="entry name" value="Bact_Fimbrial_Adh_Pro"/>
</dbReference>
<feature type="signal peptide" evidence="1">
    <location>
        <begin position="1"/>
        <end position="20"/>
    </location>
</feature>
<dbReference type="InterPro" id="IPR008966">
    <property type="entry name" value="Adhesion_dom_sf"/>
</dbReference>
<name>A0AAP4FXD9_9ENTR</name>
<dbReference type="GO" id="GO:0009289">
    <property type="term" value="C:pilus"/>
    <property type="evidence" value="ECO:0007669"/>
    <property type="project" value="InterPro"/>
</dbReference>
<dbReference type="Pfam" id="PF00419">
    <property type="entry name" value="Fimbrial"/>
    <property type="match status" value="1"/>
</dbReference>
<reference evidence="3 4" key="1">
    <citation type="submission" date="2023-06" db="EMBL/GenBank/DDBJ databases">
        <title>Identification and characterization of antibiotic-resistant Gram-negative bacteria.</title>
        <authorList>
            <person name="Cho G.-S."/>
            <person name="Lee J."/>
            <person name="Tai E."/>
            <person name="Jeong S."/>
            <person name="Kim I."/>
            <person name="Kim B.-E."/>
            <person name="Jeong M.-I."/>
            <person name="Oh K.-K."/>
            <person name="Franz C.M.A.P."/>
        </authorList>
    </citation>
    <scope>NUCLEOTIDE SEQUENCE [LARGE SCALE GENOMIC DNA]</scope>
    <source>
        <strain evidence="3 4">V106_12</strain>
    </source>
</reference>
<protein>
    <submittedName>
        <fullName evidence="3">Fimbrial protein</fullName>
    </submittedName>
</protein>
<accession>A0AAP4FXD9</accession>
<evidence type="ECO:0000313" key="4">
    <source>
        <dbReference type="Proteomes" id="UP001223214"/>
    </source>
</evidence>
<dbReference type="Gene3D" id="2.60.40.1090">
    <property type="entry name" value="Fimbrial-type adhesion domain"/>
    <property type="match status" value="1"/>
</dbReference>
<feature type="domain" description="Fimbrial-type adhesion" evidence="2">
    <location>
        <begin position="26"/>
        <end position="174"/>
    </location>
</feature>
<keyword evidence="4" id="KW-1185">Reference proteome</keyword>
<dbReference type="PROSITE" id="PS51257">
    <property type="entry name" value="PROKAR_LIPOPROTEIN"/>
    <property type="match status" value="1"/>
</dbReference>
<evidence type="ECO:0000313" key="3">
    <source>
        <dbReference type="EMBL" id="MDK9365421.1"/>
    </source>
</evidence>
<dbReference type="EMBL" id="JASSOM010000073">
    <property type="protein sequence ID" value="MDK9365421.1"/>
    <property type="molecule type" value="Genomic_DNA"/>
</dbReference>
<organism evidence="3 4">
    <name type="scientific">Lelliottia wanjuensis</name>
    <dbReference type="NCBI Taxonomy" id="3050585"/>
    <lineage>
        <taxon>Bacteria</taxon>
        <taxon>Pseudomonadati</taxon>
        <taxon>Pseudomonadota</taxon>
        <taxon>Gammaproteobacteria</taxon>
        <taxon>Enterobacterales</taxon>
        <taxon>Enterobacteriaceae</taxon>
        <taxon>Lelliottia</taxon>
    </lineage>
</organism>
<sequence>MMKYPLLVLCLIGSAFSCYAVSDNVHFSGALVAEPCTLTDENANIHLDFGTIIESYLYEYQRTASKPFTIHLTDCDPTVYNSVAFTFQGAEDSEMPELLALDPTSVAKGIALGITTSEGTLLPLNKDGGYYTISPGNNDYSFAAYIQAKPSALVNRQIVVGDFSLTSTFVLNYQ</sequence>
<dbReference type="SUPFAM" id="SSF49401">
    <property type="entry name" value="Bacterial adhesins"/>
    <property type="match status" value="1"/>
</dbReference>
<proteinExistence type="predicted"/>
<evidence type="ECO:0000256" key="1">
    <source>
        <dbReference type="SAM" id="SignalP"/>
    </source>
</evidence>
<dbReference type="AlphaFoldDB" id="A0AAP4FXD9"/>
<gene>
    <name evidence="3" type="ORF">QQF32_19675</name>
</gene>
<dbReference type="InterPro" id="IPR036937">
    <property type="entry name" value="Adhesion_dom_fimbrial_sf"/>
</dbReference>
<keyword evidence="1" id="KW-0732">Signal</keyword>
<dbReference type="InterPro" id="IPR000259">
    <property type="entry name" value="Adhesion_dom_fimbrial"/>
</dbReference>
<dbReference type="RefSeq" id="WP_285149605.1">
    <property type="nucleotide sequence ID" value="NZ_JASSOM010000073.1"/>
</dbReference>
<dbReference type="GO" id="GO:0043709">
    <property type="term" value="P:cell adhesion involved in single-species biofilm formation"/>
    <property type="evidence" value="ECO:0007669"/>
    <property type="project" value="TreeGrafter"/>
</dbReference>
<evidence type="ECO:0000259" key="2">
    <source>
        <dbReference type="Pfam" id="PF00419"/>
    </source>
</evidence>
<dbReference type="PANTHER" id="PTHR33420">
    <property type="entry name" value="FIMBRIAL SUBUNIT ELFA-RELATED"/>
    <property type="match status" value="1"/>
</dbReference>